<dbReference type="SUPFAM" id="SSF53756">
    <property type="entry name" value="UDP-Glycosyltransferase/glycogen phosphorylase"/>
    <property type="match status" value="1"/>
</dbReference>
<dbReference type="EMBL" id="VZDO01000012">
    <property type="protein sequence ID" value="KAB0678872.1"/>
    <property type="molecule type" value="Genomic_DNA"/>
</dbReference>
<name>A0A7V7PMZ7_9HYPH</name>
<dbReference type="GO" id="GO:0016740">
    <property type="term" value="F:transferase activity"/>
    <property type="evidence" value="ECO:0007669"/>
    <property type="project" value="UniProtKB-KW"/>
</dbReference>
<dbReference type="Gene3D" id="3.40.50.2000">
    <property type="entry name" value="Glycogen Phosphorylase B"/>
    <property type="match status" value="1"/>
</dbReference>
<dbReference type="Proteomes" id="UP000432089">
    <property type="component" value="Unassembled WGS sequence"/>
</dbReference>
<keyword evidence="1" id="KW-0808">Transferase</keyword>
<keyword evidence="2" id="KW-1185">Reference proteome</keyword>
<evidence type="ECO:0000313" key="2">
    <source>
        <dbReference type="Proteomes" id="UP000432089"/>
    </source>
</evidence>
<dbReference type="AlphaFoldDB" id="A0A7V7PMZ7"/>
<proteinExistence type="predicted"/>
<protein>
    <submittedName>
        <fullName evidence="1">Glycosyltransferase family 1 protein</fullName>
    </submittedName>
</protein>
<gene>
    <name evidence="1" type="ORF">F6X38_15455</name>
</gene>
<accession>A0A7V7PMZ7</accession>
<evidence type="ECO:0000313" key="1">
    <source>
        <dbReference type="EMBL" id="KAB0678872.1"/>
    </source>
</evidence>
<dbReference type="RefSeq" id="WP_150971123.1">
    <property type="nucleotide sequence ID" value="NZ_VZDO01000012.1"/>
</dbReference>
<organism evidence="1 2">
    <name type="scientific">Plantimonas leprariae</name>
    <dbReference type="NCBI Taxonomy" id="2615207"/>
    <lineage>
        <taxon>Bacteria</taxon>
        <taxon>Pseudomonadati</taxon>
        <taxon>Pseudomonadota</taxon>
        <taxon>Alphaproteobacteria</taxon>
        <taxon>Hyphomicrobiales</taxon>
        <taxon>Aurantimonadaceae</taxon>
        <taxon>Plantimonas</taxon>
    </lineage>
</organism>
<reference evidence="1 2" key="1">
    <citation type="submission" date="2019-09" db="EMBL/GenBank/DDBJ databases">
        <title>YIM 132180 draft genome.</title>
        <authorList>
            <person name="Zhang K."/>
        </authorList>
    </citation>
    <scope>NUCLEOTIDE SEQUENCE [LARGE SCALE GENOMIC DNA]</scope>
    <source>
        <strain evidence="1 2">YIM 132180</strain>
    </source>
</reference>
<sequence length="354" mass="39496">MTSASAQPPVEGRWTVLLLTCREPKSDFRLPLAEELQKLGHDVTYVFLKRRPTVVRMAKPECARTFSLPAFLDYARREFRGRERLLVFNSTNLAFPGISRALRLLCGGLWCLDMHDDLLYDREGLSRCKGKLALKLLVGGSDLIVHAAPTLKELFPTSQPLGNASPVRRIDRPQPDWGRVLILASLDARFDFPFVSATAAANLELAFDIYGRVSQDDTAVAAALTRLTKERSNVAYRGPYVNEDLPDILGAYPATLAPYVVGSRLTHTIDPLRYYHCLNSGMEVLSTPIPKALDFGEAIHIVRTPAEVGPAVRRLASDASARRNIPERWRAETWDIKAARLIEIVEAERAGHVR</sequence>
<comment type="caution">
    <text evidence="1">The sequence shown here is derived from an EMBL/GenBank/DDBJ whole genome shotgun (WGS) entry which is preliminary data.</text>
</comment>